<dbReference type="PROSITE" id="PS51257">
    <property type="entry name" value="PROKAR_LIPOPROTEIN"/>
    <property type="match status" value="1"/>
</dbReference>
<evidence type="ECO:0000256" key="1">
    <source>
        <dbReference type="SAM" id="SignalP"/>
    </source>
</evidence>
<reference evidence="3 4" key="1">
    <citation type="submission" date="2024-06" db="EMBL/GenBank/DDBJ databases">
        <title>The Natural Products Discovery Center: Release of the First 8490 Sequenced Strains for Exploring Actinobacteria Biosynthetic Diversity.</title>
        <authorList>
            <person name="Kalkreuter E."/>
            <person name="Kautsar S.A."/>
            <person name="Yang D."/>
            <person name="Bader C.D."/>
            <person name="Teijaro C.N."/>
            <person name="Fluegel L."/>
            <person name="Davis C.M."/>
            <person name="Simpson J.R."/>
            <person name="Lauterbach L."/>
            <person name="Steele A.D."/>
            <person name="Gui C."/>
            <person name="Meng S."/>
            <person name="Li G."/>
            <person name="Viehrig K."/>
            <person name="Ye F."/>
            <person name="Su P."/>
            <person name="Kiefer A.F."/>
            <person name="Nichols A."/>
            <person name="Cepeda A.J."/>
            <person name="Yan W."/>
            <person name="Fan B."/>
            <person name="Jiang Y."/>
            <person name="Adhikari A."/>
            <person name="Zheng C.-J."/>
            <person name="Schuster L."/>
            <person name="Cowan T.M."/>
            <person name="Smanski M.J."/>
            <person name="Chevrette M.G."/>
            <person name="De Carvalho L.P.S."/>
            <person name="Shen B."/>
        </authorList>
    </citation>
    <scope>NUCLEOTIDE SEQUENCE [LARGE SCALE GENOMIC DNA]</scope>
    <source>
        <strain evidence="3 4">NPDC050671</strain>
    </source>
</reference>
<accession>A0ABV3F7Y9</accession>
<evidence type="ECO:0000259" key="2">
    <source>
        <dbReference type="Pfam" id="PF18678"/>
    </source>
</evidence>
<evidence type="ECO:0000313" key="3">
    <source>
        <dbReference type="EMBL" id="MEV0363675.1"/>
    </source>
</evidence>
<keyword evidence="4" id="KW-1185">Reference proteome</keyword>
<dbReference type="Proteomes" id="UP001551658">
    <property type="component" value="Unassembled WGS sequence"/>
</dbReference>
<comment type="caution">
    <text evidence="3">The sequence shown here is derived from an EMBL/GenBank/DDBJ whole genome shotgun (WGS) entry which is preliminary data.</text>
</comment>
<dbReference type="Pfam" id="PF18678">
    <property type="entry name" value="AOC_like"/>
    <property type="match status" value="1"/>
</dbReference>
<dbReference type="EMBL" id="JBFAIH010000006">
    <property type="protein sequence ID" value="MEV0363675.1"/>
    <property type="molecule type" value="Genomic_DNA"/>
</dbReference>
<dbReference type="SUPFAM" id="SSF141493">
    <property type="entry name" value="Allene oxide cyclase-like"/>
    <property type="match status" value="1"/>
</dbReference>
<gene>
    <name evidence="3" type="ORF">AB0H72_13315</name>
</gene>
<feature type="chain" id="PRO_5045847177" description="Allene oxide cyclase barrel-like domain-containing protein" evidence="1">
    <location>
        <begin position="31"/>
        <end position="165"/>
    </location>
</feature>
<dbReference type="InterPro" id="IPR034871">
    <property type="entry name" value="Allene_oxi_cyc_sf"/>
</dbReference>
<keyword evidence="1" id="KW-0732">Signal</keyword>
<dbReference type="InterPro" id="IPR041013">
    <property type="entry name" value="AOC-like"/>
</dbReference>
<feature type="domain" description="Allene oxide cyclase barrel-like" evidence="2">
    <location>
        <begin position="47"/>
        <end position="163"/>
    </location>
</feature>
<name>A0ABV3F7Y9_9NOCA</name>
<protein>
    <recommendedName>
        <fullName evidence="2">Allene oxide cyclase barrel-like domain-containing protein</fullName>
    </recommendedName>
</protein>
<evidence type="ECO:0000313" key="4">
    <source>
        <dbReference type="Proteomes" id="UP001551658"/>
    </source>
</evidence>
<dbReference type="Gene3D" id="2.40.480.10">
    <property type="entry name" value="Allene oxide cyclase-like"/>
    <property type="match status" value="1"/>
</dbReference>
<dbReference type="RefSeq" id="WP_357978097.1">
    <property type="nucleotide sequence ID" value="NZ_JBFAIH010000006.1"/>
</dbReference>
<organism evidence="3 4">
    <name type="scientific">Nocardia fusca</name>
    <dbReference type="NCBI Taxonomy" id="941183"/>
    <lineage>
        <taxon>Bacteria</taxon>
        <taxon>Bacillati</taxon>
        <taxon>Actinomycetota</taxon>
        <taxon>Actinomycetes</taxon>
        <taxon>Mycobacteriales</taxon>
        <taxon>Nocardiaceae</taxon>
        <taxon>Nocardia</taxon>
    </lineage>
</organism>
<sequence length="165" mass="17614">MPNNKMRIKTALMAFGVMSLLTTVVSGCGADDGEAQTPAADPVEILEVKVDNDQYAAPDLDRAGMSIGDMDVFSGTAIKDGRKVGRGGGSCQVIHIDGEKITAQCLLTMELEQGSVTMQALWVKGPNPLDMAITGGTGVYRNARGTVRFWDIGTPNERVRAEIIR</sequence>
<dbReference type="InterPro" id="IPR044859">
    <property type="entry name" value="Allene_oxi_cyc_Dirigent"/>
</dbReference>
<proteinExistence type="predicted"/>
<feature type="signal peptide" evidence="1">
    <location>
        <begin position="1"/>
        <end position="30"/>
    </location>
</feature>